<gene>
    <name evidence="1" type="ORF">EV386_3208</name>
</gene>
<keyword evidence="2" id="KW-1185">Reference proteome</keyword>
<dbReference type="AlphaFoldDB" id="A0A4Q7M5E4"/>
<comment type="caution">
    <text evidence="1">The sequence shown here is derived from an EMBL/GenBank/DDBJ whole genome shotgun (WGS) entry which is preliminary data.</text>
</comment>
<proteinExistence type="predicted"/>
<dbReference type="EMBL" id="SGWX01000001">
    <property type="protein sequence ID" value="RZS62854.1"/>
    <property type="molecule type" value="Genomic_DNA"/>
</dbReference>
<organism evidence="1 2">
    <name type="scientific">Xylanimonas ulmi</name>
    <dbReference type="NCBI Taxonomy" id="228973"/>
    <lineage>
        <taxon>Bacteria</taxon>
        <taxon>Bacillati</taxon>
        <taxon>Actinomycetota</taxon>
        <taxon>Actinomycetes</taxon>
        <taxon>Micrococcales</taxon>
        <taxon>Promicromonosporaceae</taxon>
        <taxon>Xylanimonas</taxon>
    </lineage>
</organism>
<name>A0A4Q7M5E4_9MICO</name>
<sequence>MSTYRGEPVAEIVHLREVDDAGAKHFEGIFTGDWFDEAERTGLLQLKGNIRPDWQTGRMGAKTKRKVERWTEELLANNAVMGNLSVRLDPSSAVYEVERDEDGDYTIKIYEGALDTGVDSQSRITSILMARRNELGTFRGSTTFATRIWIAGEELAARVGSDYNTRGDKVNDTAAKFAYQDNAEKRIARTLLQDSVHLGIDNVEVLKNTVSASSSKLVAFNTLTQAMESYWQGDPVNPAEEAMQAAFLVKFWDGLVGFRREFGRLGKAERQALRGASMAGTALSVHGVIAVANAIYTQGLDPQQVLAPLAEPVYHGGKGLDYFSYENPVWTKIGALVPATDKGGQDRLTLRMSFQTRKAVADELMRRVGLMPEA</sequence>
<protein>
    <submittedName>
        <fullName evidence="1">Uncharacterized protein</fullName>
    </submittedName>
</protein>
<evidence type="ECO:0000313" key="2">
    <source>
        <dbReference type="Proteomes" id="UP000293852"/>
    </source>
</evidence>
<reference evidence="1 2" key="1">
    <citation type="submission" date="2019-02" db="EMBL/GenBank/DDBJ databases">
        <title>Sequencing the genomes of 1000 actinobacteria strains.</title>
        <authorList>
            <person name="Klenk H.-P."/>
        </authorList>
    </citation>
    <scope>NUCLEOTIDE SEQUENCE [LARGE SCALE GENOMIC DNA]</scope>
    <source>
        <strain evidence="1 2">DSM 16932</strain>
    </source>
</reference>
<evidence type="ECO:0000313" key="1">
    <source>
        <dbReference type="EMBL" id="RZS62854.1"/>
    </source>
</evidence>
<accession>A0A4Q7M5E4</accession>
<dbReference type="Proteomes" id="UP000293852">
    <property type="component" value="Unassembled WGS sequence"/>
</dbReference>
<dbReference type="RefSeq" id="WP_207216556.1">
    <property type="nucleotide sequence ID" value="NZ_SGWX01000001.1"/>
</dbReference>